<evidence type="ECO:0000313" key="3">
    <source>
        <dbReference type="Proteomes" id="UP000194798"/>
    </source>
</evidence>
<evidence type="ECO:0000313" key="2">
    <source>
        <dbReference type="EMBL" id="OUD16179.1"/>
    </source>
</evidence>
<keyword evidence="3" id="KW-1185">Reference proteome</keyword>
<evidence type="ECO:0000256" key="1">
    <source>
        <dbReference type="SAM" id="Phobius"/>
    </source>
</evidence>
<organism evidence="2 3">
    <name type="scientific">Thioflexithrix psekupsensis</name>
    <dbReference type="NCBI Taxonomy" id="1570016"/>
    <lineage>
        <taxon>Bacteria</taxon>
        <taxon>Pseudomonadati</taxon>
        <taxon>Pseudomonadota</taxon>
        <taxon>Gammaproteobacteria</taxon>
        <taxon>Thiotrichales</taxon>
        <taxon>Thioflexithrix</taxon>
    </lineage>
</organism>
<dbReference type="EMBL" id="MSLT01000001">
    <property type="protein sequence ID" value="OUD16179.1"/>
    <property type="molecule type" value="Genomic_DNA"/>
</dbReference>
<proteinExistence type="predicted"/>
<dbReference type="RefSeq" id="WP_086486579.1">
    <property type="nucleotide sequence ID" value="NZ_MSLT01000001.1"/>
</dbReference>
<dbReference type="Proteomes" id="UP000194798">
    <property type="component" value="Unassembled WGS sequence"/>
</dbReference>
<evidence type="ECO:0008006" key="4">
    <source>
        <dbReference type="Google" id="ProtNLM"/>
    </source>
</evidence>
<feature type="transmembrane region" description="Helical" evidence="1">
    <location>
        <begin position="122"/>
        <end position="142"/>
    </location>
</feature>
<sequence>MNPLPFHSAEQVQVLCALAAQAIPSGEKLEPCPDEQQFIAFVQGTLTEQDRASFLLHLRICPDCYREWQMVCDCLTFAPEITETLQPESTVISHSDQGLKNRFHLFLITLKNQWQHYFTFNYPRFVLGTGVLSLLLMSWLLLRLMTGSTIHQQLDEMYSELSHKHSVATQQILAEFTHPLFRPISHYGFTASPDLSTQQRAFSAGLWVGQQLLDNNDRTLLPIILQSPIETTHWLNTPWRYHYELGRWTMALWVVSQFNYDMSDQYWYRQRGLFEKIYQHFTVENKENPLAENVIAQLEQITLLLHQLPNPDTPQLYEQLGRELEILMYTLTGHV</sequence>
<keyword evidence="1" id="KW-0472">Membrane</keyword>
<protein>
    <recommendedName>
        <fullName evidence="4">Zinc-finger domain-containing protein</fullName>
    </recommendedName>
</protein>
<comment type="caution">
    <text evidence="2">The sequence shown here is derived from an EMBL/GenBank/DDBJ whole genome shotgun (WGS) entry which is preliminary data.</text>
</comment>
<keyword evidence="1" id="KW-1133">Transmembrane helix</keyword>
<dbReference type="AlphaFoldDB" id="A0A251XC32"/>
<reference evidence="2 3" key="1">
    <citation type="submission" date="2016-12" db="EMBL/GenBank/DDBJ databases">
        <title>Thioflexothrix psekupsii D3 genome sequencing and assembly.</title>
        <authorList>
            <person name="Fomenkov A."/>
            <person name="Vincze T."/>
            <person name="Grabovich M."/>
            <person name="Anton B.P."/>
            <person name="Dubinina G."/>
            <person name="Orlova M."/>
            <person name="Belousova E."/>
            <person name="Roberts R.J."/>
        </authorList>
    </citation>
    <scope>NUCLEOTIDE SEQUENCE [LARGE SCALE GENOMIC DNA]</scope>
    <source>
        <strain evidence="2">D3</strain>
    </source>
</reference>
<keyword evidence="1" id="KW-0812">Transmembrane</keyword>
<name>A0A251XC32_9GAMM</name>
<gene>
    <name evidence="2" type="ORF">TPSD3_00170</name>
</gene>
<dbReference type="OrthoDB" id="2988517at2"/>
<accession>A0A251XC32</accession>